<dbReference type="Proteomes" id="UP001605261">
    <property type="component" value="Unassembled WGS sequence"/>
</dbReference>
<keyword evidence="1" id="KW-1133">Transmembrane helix</keyword>
<protein>
    <recommendedName>
        <fullName evidence="4">Transmembrane protein</fullName>
    </recommendedName>
</protein>
<dbReference type="EMBL" id="JBHGCJ010000014">
    <property type="protein sequence ID" value="MFG6110808.1"/>
    <property type="molecule type" value="Genomic_DNA"/>
</dbReference>
<keyword evidence="3" id="KW-1185">Reference proteome</keyword>
<name>A0ABW7D0R9_9GAMM</name>
<reference evidence="2 3" key="1">
    <citation type="submission" date="2024-09" db="EMBL/GenBank/DDBJ databases">
        <authorList>
            <consortium name="All-Russian atlas of soil microorganisms"/>
            <consortium name="as a basis for the search for new antimicrobial producers and enzymes with unique properties"/>
            <person name="Sokolova E.A."/>
            <person name="Voronina E.N."/>
        </authorList>
    </citation>
    <scope>NUCLEOTIDE SEQUENCE [LARGE SCALE GENOMIC DNA]</scope>
    <source>
        <strain evidence="2 3">AF-22b-331.1</strain>
    </source>
</reference>
<keyword evidence="1" id="KW-0812">Transmembrane</keyword>
<evidence type="ECO:0000313" key="2">
    <source>
        <dbReference type="EMBL" id="MFG6110808.1"/>
    </source>
</evidence>
<gene>
    <name evidence="2" type="ORF">ACEU0G_000688</name>
</gene>
<evidence type="ECO:0008006" key="4">
    <source>
        <dbReference type="Google" id="ProtNLM"/>
    </source>
</evidence>
<evidence type="ECO:0000256" key="1">
    <source>
        <dbReference type="SAM" id="Phobius"/>
    </source>
</evidence>
<accession>A0ABW7D0R9</accession>
<comment type="caution">
    <text evidence="2">The sequence shown here is derived from an EMBL/GenBank/DDBJ whole genome shotgun (WGS) entry which is preliminary data.</text>
</comment>
<sequence length="110" mass="10995">MHNDSDMGTVGRPPVKATAARAPLLGLLSFAALPLGAAVAYGAQWANHGVTAGASTTGVSIGVLASAAVALLAALGSRVRQERWAWLGIVGAVLGAAPLALFIGSMLLHR</sequence>
<proteinExistence type="predicted"/>
<evidence type="ECO:0000313" key="3">
    <source>
        <dbReference type="Proteomes" id="UP001605261"/>
    </source>
</evidence>
<organism evidence="2 3">
    <name type="scientific">Stenotrophomonas nematodicola</name>
    <dbReference type="NCBI Taxonomy" id="2656746"/>
    <lineage>
        <taxon>Bacteria</taxon>
        <taxon>Pseudomonadati</taxon>
        <taxon>Pseudomonadota</taxon>
        <taxon>Gammaproteobacteria</taxon>
        <taxon>Lysobacterales</taxon>
        <taxon>Lysobacteraceae</taxon>
        <taxon>Stenotrophomonas</taxon>
    </lineage>
</organism>
<keyword evidence="1" id="KW-0472">Membrane</keyword>
<dbReference type="RefSeq" id="WP_394164294.1">
    <property type="nucleotide sequence ID" value="NZ_JBHGCJ010000014.1"/>
</dbReference>
<feature type="transmembrane region" description="Helical" evidence="1">
    <location>
        <begin position="84"/>
        <end position="108"/>
    </location>
</feature>
<feature type="transmembrane region" description="Helical" evidence="1">
    <location>
        <begin position="58"/>
        <end position="77"/>
    </location>
</feature>